<organism evidence="1 2">
    <name type="scientific">Prosthecobacter dejongeii</name>
    <dbReference type="NCBI Taxonomy" id="48465"/>
    <lineage>
        <taxon>Bacteria</taxon>
        <taxon>Pseudomonadati</taxon>
        <taxon>Verrucomicrobiota</taxon>
        <taxon>Verrucomicrobiia</taxon>
        <taxon>Verrucomicrobiales</taxon>
        <taxon>Verrucomicrobiaceae</taxon>
        <taxon>Prosthecobacter</taxon>
    </lineage>
</organism>
<dbReference type="Proteomes" id="UP000534294">
    <property type="component" value="Unassembled WGS sequence"/>
</dbReference>
<proteinExistence type="predicted"/>
<keyword evidence="2" id="KW-1185">Reference proteome</keyword>
<evidence type="ECO:0000313" key="2">
    <source>
        <dbReference type="Proteomes" id="UP000534294"/>
    </source>
</evidence>
<accession>A0A7W7YIN7</accession>
<dbReference type="EMBL" id="JACHIF010000001">
    <property type="protein sequence ID" value="MBB5036757.1"/>
    <property type="molecule type" value="Genomic_DNA"/>
</dbReference>
<sequence length="42" mass="4355">MDQHFAPLIDRDLASCLNGLSLGFVAGSEALVSGTPDRPAVL</sequence>
<reference evidence="1 2" key="1">
    <citation type="submission" date="2020-08" db="EMBL/GenBank/DDBJ databases">
        <title>Genomic Encyclopedia of Type Strains, Phase IV (KMG-IV): sequencing the most valuable type-strain genomes for metagenomic binning, comparative biology and taxonomic classification.</title>
        <authorList>
            <person name="Goeker M."/>
        </authorList>
    </citation>
    <scope>NUCLEOTIDE SEQUENCE [LARGE SCALE GENOMIC DNA]</scope>
    <source>
        <strain evidence="1 2">DSM 12251</strain>
    </source>
</reference>
<gene>
    <name evidence="1" type="ORF">HNQ64_000991</name>
</gene>
<protein>
    <submittedName>
        <fullName evidence="1">Uncharacterized protein</fullName>
    </submittedName>
</protein>
<name>A0A7W7YIN7_9BACT</name>
<dbReference type="AlphaFoldDB" id="A0A7W7YIN7"/>
<comment type="caution">
    <text evidence="1">The sequence shown here is derived from an EMBL/GenBank/DDBJ whole genome shotgun (WGS) entry which is preliminary data.</text>
</comment>
<evidence type="ECO:0000313" key="1">
    <source>
        <dbReference type="EMBL" id="MBB5036757.1"/>
    </source>
</evidence>